<reference evidence="2 3" key="1">
    <citation type="submission" date="2024-01" db="EMBL/GenBank/DDBJ databases">
        <title>A draft genome for a cacao thread blight-causing isolate of Paramarasmius palmivorus.</title>
        <authorList>
            <person name="Baruah I.K."/>
            <person name="Bukari Y."/>
            <person name="Amoako-Attah I."/>
            <person name="Meinhardt L.W."/>
            <person name="Bailey B.A."/>
            <person name="Cohen S.P."/>
        </authorList>
    </citation>
    <scope>NUCLEOTIDE SEQUENCE [LARGE SCALE GENOMIC DNA]</scope>
    <source>
        <strain evidence="2 3">GH-12</strain>
    </source>
</reference>
<dbReference type="Proteomes" id="UP001383192">
    <property type="component" value="Unassembled WGS sequence"/>
</dbReference>
<feature type="region of interest" description="Disordered" evidence="1">
    <location>
        <begin position="54"/>
        <end position="93"/>
    </location>
</feature>
<evidence type="ECO:0000313" key="2">
    <source>
        <dbReference type="EMBL" id="KAK7047945.1"/>
    </source>
</evidence>
<keyword evidence="3" id="KW-1185">Reference proteome</keyword>
<proteinExistence type="predicted"/>
<name>A0AAW0D9V2_9AGAR</name>
<dbReference type="EMBL" id="JAYKXP010000018">
    <property type="protein sequence ID" value="KAK7047945.1"/>
    <property type="molecule type" value="Genomic_DNA"/>
</dbReference>
<evidence type="ECO:0000256" key="1">
    <source>
        <dbReference type="SAM" id="MobiDB-lite"/>
    </source>
</evidence>
<gene>
    <name evidence="2" type="ORF">VNI00_006273</name>
</gene>
<comment type="caution">
    <text evidence="2">The sequence shown here is derived from an EMBL/GenBank/DDBJ whole genome shotgun (WGS) entry which is preliminary data.</text>
</comment>
<feature type="compositionally biased region" description="Acidic residues" evidence="1">
    <location>
        <begin position="71"/>
        <end position="93"/>
    </location>
</feature>
<evidence type="ECO:0000313" key="3">
    <source>
        <dbReference type="Proteomes" id="UP001383192"/>
    </source>
</evidence>
<organism evidence="2 3">
    <name type="scientific">Paramarasmius palmivorus</name>
    <dbReference type="NCBI Taxonomy" id="297713"/>
    <lineage>
        <taxon>Eukaryota</taxon>
        <taxon>Fungi</taxon>
        <taxon>Dikarya</taxon>
        <taxon>Basidiomycota</taxon>
        <taxon>Agaricomycotina</taxon>
        <taxon>Agaricomycetes</taxon>
        <taxon>Agaricomycetidae</taxon>
        <taxon>Agaricales</taxon>
        <taxon>Marasmiineae</taxon>
        <taxon>Marasmiaceae</taxon>
        <taxon>Paramarasmius</taxon>
    </lineage>
</organism>
<sequence>MAGTRMRFPSSCISSRGKLLLHKHHIRRRIVPVIRDQSRYSRTLKRLARRRQRRAAARRNASIPSGQDDGYYADDDQQQSECSCDEPNDSDDLVTEDADLVLDEEEYLDFVDYGDTDVDNSSVSDNSAANCCDPFLCQDDCYMADDEYWSDDSQRSQRSTLSIGMDFDTFCQSTGLPPSPLYIPTYGPVIPLSAYLRRQDEDEERLVAEWLTSGDIHIDTKAPVE</sequence>
<dbReference type="AlphaFoldDB" id="A0AAW0D9V2"/>
<protein>
    <submittedName>
        <fullName evidence="2">Uncharacterized protein</fullName>
    </submittedName>
</protein>
<feature type="compositionally biased region" description="Low complexity" evidence="1">
    <location>
        <begin position="58"/>
        <end position="70"/>
    </location>
</feature>
<accession>A0AAW0D9V2</accession>